<reference evidence="1 2" key="1">
    <citation type="submission" date="2024-06" db="EMBL/GenBank/DDBJ databases">
        <authorList>
            <person name="Kaempfer P."/>
            <person name="Viver T."/>
        </authorList>
    </citation>
    <scope>NUCLEOTIDE SEQUENCE [LARGE SCALE GENOMIC DNA]</scope>
    <source>
        <strain evidence="1 2">ST-37</strain>
    </source>
</reference>
<sequence>MIDYKEEMTKIFCRYYAPFGEQADKKNMSTTEIDFLFRGVMPSLPTSEHDVYELMTELGFEQEKVIIYEKVIILEEDKKKGIQEEIDLVPVGQVFKWIVFEKD</sequence>
<evidence type="ECO:0000313" key="2">
    <source>
        <dbReference type="Proteomes" id="UP001629058"/>
    </source>
</evidence>
<gene>
    <name evidence="1" type="ORF">ABS765_13200</name>
</gene>
<evidence type="ECO:0000313" key="1">
    <source>
        <dbReference type="EMBL" id="MFL9834980.1"/>
    </source>
</evidence>
<organism evidence="1 2">
    <name type="scientific">Chryseobacterium terrae</name>
    <dbReference type="NCBI Taxonomy" id="3163299"/>
    <lineage>
        <taxon>Bacteria</taxon>
        <taxon>Pseudomonadati</taxon>
        <taxon>Bacteroidota</taxon>
        <taxon>Flavobacteriia</taxon>
        <taxon>Flavobacteriales</taxon>
        <taxon>Weeksellaceae</taxon>
        <taxon>Chryseobacterium group</taxon>
        <taxon>Chryseobacterium</taxon>
    </lineage>
</organism>
<dbReference type="RefSeq" id="WP_408091282.1">
    <property type="nucleotide sequence ID" value="NZ_JBELPY010000009.1"/>
</dbReference>
<dbReference type="EMBL" id="JBELPY010000009">
    <property type="protein sequence ID" value="MFL9834980.1"/>
    <property type="molecule type" value="Genomic_DNA"/>
</dbReference>
<name>A0ABW8Y6K0_9FLAO</name>
<proteinExistence type="predicted"/>
<keyword evidence="2" id="KW-1185">Reference proteome</keyword>
<dbReference type="Proteomes" id="UP001629058">
    <property type="component" value="Unassembled WGS sequence"/>
</dbReference>
<accession>A0ABW8Y6K0</accession>
<protein>
    <submittedName>
        <fullName evidence="1">Uncharacterized protein</fullName>
    </submittedName>
</protein>
<comment type="caution">
    <text evidence="1">The sequence shown here is derived from an EMBL/GenBank/DDBJ whole genome shotgun (WGS) entry which is preliminary data.</text>
</comment>